<keyword evidence="1" id="KW-0732">Signal</keyword>
<evidence type="ECO:0000313" key="2">
    <source>
        <dbReference type="EMBL" id="RCV37138.1"/>
    </source>
</evidence>
<dbReference type="OrthoDB" id="10373608at2759"/>
<gene>
    <name evidence="2" type="ORF">SETIT_8G039300v2</name>
</gene>
<proteinExistence type="predicted"/>
<reference evidence="2" key="1">
    <citation type="journal article" date="2012" name="Nat. Biotechnol.">
        <title>Reference genome sequence of the model plant Setaria.</title>
        <authorList>
            <person name="Bennetzen J.L."/>
            <person name="Schmutz J."/>
            <person name="Wang H."/>
            <person name="Percifield R."/>
            <person name="Hawkins J."/>
            <person name="Pontaroli A.C."/>
            <person name="Estep M."/>
            <person name="Feng L."/>
            <person name="Vaughn J.N."/>
            <person name="Grimwood J."/>
            <person name="Jenkins J."/>
            <person name="Barry K."/>
            <person name="Lindquist E."/>
            <person name="Hellsten U."/>
            <person name="Deshpande S."/>
            <person name="Wang X."/>
            <person name="Wu X."/>
            <person name="Mitros T."/>
            <person name="Triplett J."/>
            <person name="Yang X."/>
            <person name="Ye C.Y."/>
            <person name="Mauro-Herrera M."/>
            <person name="Wang L."/>
            <person name="Li P."/>
            <person name="Sharma M."/>
            <person name="Sharma R."/>
            <person name="Ronald P.C."/>
            <person name="Panaud O."/>
            <person name="Kellogg E.A."/>
            <person name="Brutnell T.P."/>
            <person name="Doust A.N."/>
            <person name="Tuskan G.A."/>
            <person name="Rokhsar D."/>
            <person name="Devos K.M."/>
        </authorList>
    </citation>
    <scope>NUCLEOTIDE SEQUENCE [LARGE SCALE GENOMIC DNA]</scope>
    <source>
        <strain evidence="2">Yugu1</strain>
    </source>
</reference>
<protein>
    <recommendedName>
        <fullName evidence="3">Bifunctional inhibitor/plant lipid transfer protein/seed storage helical domain-containing protein</fullName>
    </recommendedName>
</protein>
<sequence length="99" mass="9958">MASAGAAAAAPLVKMGTVVSASICVALLLMPVGLPAMADTMQGCLEDCGTACRLFAQATCRSISTVVWPTKELCEAKVIHGATCYSGCTTGVVPNTTCS</sequence>
<name>A0A368S3Z6_SETIT</name>
<accession>A0A368S3Z6</accession>
<evidence type="ECO:0000256" key="1">
    <source>
        <dbReference type="SAM" id="SignalP"/>
    </source>
</evidence>
<feature type="chain" id="PRO_5042620033" description="Bifunctional inhibitor/plant lipid transfer protein/seed storage helical domain-containing protein" evidence="1">
    <location>
        <begin position="39"/>
        <end position="99"/>
    </location>
</feature>
<organism evidence="2">
    <name type="scientific">Setaria italica</name>
    <name type="common">Foxtail millet</name>
    <name type="synonym">Panicum italicum</name>
    <dbReference type="NCBI Taxonomy" id="4555"/>
    <lineage>
        <taxon>Eukaryota</taxon>
        <taxon>Viridiplantae</taxon>
        <taxon>Streptophyta</taxon>
        <taxon>Embryophyta</taxon>
        <taxon>Tracheophyta</taxon>
        <taxon>Spermatophyta</taxon>
        <taxon>Magnoliopsida</taxon>
        <taxon>Liliopsida</taxon>
        <taxon>Poales</taxon>
        <taxon>Poaceae</taxon>
        <taxon>PACMAD clade</taxon>
        <taxon>Panicoideae</taxon>
        <taxon>Panicodae</taxon>
        <taxon>Paniceae</taxon>
        <taxon>Cenchrinae</taxon>
        <taxon>Setaria</taxon>
    </lineage>
</organism>
<dbReference type="EMBL" id="CM003535">
    <property type="protein sequence ID" value="RCV37138.1"/>
    <property type="molecule type" value="Genomic_DNA"/>
</dbReference>
<dbReference type="AlphaFoldDB" id="A0A368S3Z6"/>
<evidence type="ECO:0008006" key="3">
    <source>
        <dbReference type="Google" id="ProtNLM"/>
    </source>
</evidence>
<reference evidence="2" key="2">
    <citation type="submission" date="2015-07" db="EMBL/GenBank/DDBJ databases">
        <authorList>
            <person name="Noorani M."/>
        </authorList>
    </citation>
    <scope>NUCLEOTIDE SEQUENCE</scope>
    <source>
        <strain evidence="2">Yugu1</strain>
    </source>
</reference>
<feature type="signal peptide" evidence="1">
    <location>
        <begin position="1"/>
        <end position="38"/>
    </location>
</feature>